<dbReference type="Proteomes" id="UP000030980">
    <property type="component" value="Unassembled WGS sequence"/>
</dbReference>
<keyword evidence="3" id="KW-1185">Reference proteome</keyword>
<gene>
    <name evidence="2" type="ORF">PT85_16540</name>
</gene>
<accession>A0A0B2D588</accession>
<feature type="transmembrane region" description="Helical" evidence="1">
    <location>
        <begin position="26"/>
        <end position="45"/>
    </location>
</feature>
<reference evidence="2 3" key="1">
    <citation type="submission" date="2014-11" db="EMBL/GenBank/DDBJ databases">
        <title>Genome sequence of Pseudomonas tuomuerensis JCM 14085.</title>
        <authorList>
            <person name="Shin S.-K."/>
            <person name="Yi H."/>
        </authorList>
    </citation>
    <scope>NUCLEOTIDE SEQUENCE [LARGE SCALE GENOMIC DNA]</scope>
    <source>
        <strain evidence="2 3">JCM 14085</strain>
    </source>
</reference>
<evidence type="ECO:0000313" key="2">
    <source>
        <dbReference type="EMBL" id="KHO63560.1"/>
    </source>
</evidence>
<keyword evidence="1" id="KW-1133">Transmembrane helix</keyword>
<dbReference type="OrthoDB" id="7014830at2"/>
<dbReference type="EMBL" id="JTAK01000009">
    <property type="protein sequence ID" value="KHO63560.1"/>
    <property type="molecule type" value="Genomic_DNA"/>
</dbReference>
<comment type="caution">
    <text evidence="2">The sequence shown here is derived from an EMBL/GenBank/DDBJ whole genome shotgun (WGS) entry which is preliminary data.</text>
</comment>
<keyword evidence="1" id="KW-0472">Membrane</keyword>
<name>A0A0B2D588_9PSED</name>
<dbReference type="RefSeq" id="WP_039562546.1">
    <property type="nucleotide sequence ID" value="NZ_FMUP01000010.1"/>
</dbReference>
<keyword evidence="1" id="KW-0812">Transmembrane</keyword>
<dbReference type="PATRIC" id="fig|706570.3.peg.3134"/>
<sequence length="149" mass="16461">MQDSGREEGAHSSAEVDPRRRVWPRFLLGLAATGLLVGLMLGKWLSPGPAYLLEVREAPNGLVLWFDREPLAPRLQTLDGALLVQLDDAQGAAQAGRLALDQGEVRWRLRMADSALLLSFVATRPLRAEWRGEARGGQWRLELRLAGAE</sequence>
<evidence type="ECO:0000256" key="1">
    <source>
        <dbReference type="SAM" id="Phobius"/>
    </source>
</evidence>
<protein>
    <submittedName>
        <fullName evidence="2">Uncharacterized protein</fullName>
    </submittedName>
</protein>
<proteinExistence type="predicted"/>
<dbReference type="AlphaFoldDB" id="A0A0B2D588"/>
<evidence type="ECO:0000313" key="3">
    <source>
        <dbReference type="Proteomes" id="UP000030980"/>
    </source>
</evidence>
<organism evidence="2 3">
    <name type="scientific">Pseudomonas flexibilis</name>
    <dbReference type="NCBI Taxonomy" id="706570"/>
    <lineage>
        <taxon>Bacteria</taxon>
        <taxon>Pseudomonadati</taxon>
        <taxon>Pseudomonadota</taxon>
        <taxon>Gammaproteobacteria</taxon>
        <taxon>Pseudomonadales</taxon>
        <taxon>Pseudomonadaceae</taxon>
        <taxon>Pseudomonas</taxon>
    </lineage>
</organism>
<accession>A0A0B3BLQ9</accession>